<dbReference type="AlphaFoldDB" id="A0A1G2QQ32"/>
<organism evidence="1 2">
    <name type="scientific">Candidatus Wildermuthbacteria bacterium GWA2_46_15</name>
    <dbReference type="NCBI Taxonomy" id="1802443"/>
    <lineage>
        <taxon>Bacteria</taxon>
        <taxon>Candidatus Wildermuthiibacteriota</taxon>
    </lineage>
</organism>
<gene>
    <name evidence="1" type="ORF">A2117_01305</name>
</gene>
<dbReference type="Proteomes" id="UP000179245">
    <property type="component" value="Unassembled WGS sequence"/>
</dbReference>
<dbReference type="EMBL" id="MHTO01000004">
    <property type="protein sequence ID" value="OHA62734.1"/>
    <property type="molecule type" value="Genomic_DNA"/>
</dbReference>
<evidence type="ECO:0000313" key="1">
    <source>
        <dbReference type="EMBL" id="OHA62734.1"/>
    </source>
</evidence>
<evidence type="ECO:0000313" key="2">
    <source>
        <dbReference type="Proteomes" id="UP000179245"/>
    </source>
</evidence>
<dbReference type="STRING" id="1802443.A2117_01305"/>
<name>A0A1G2QQ32_9BACT</name>
<comment type="caution">
    <text evidence="1">The sequence shown here is derived from an EMBL/GenBank/DDBJ whole genome shotgun (WGS) entry which is preliminary data.</text>
</comment>
<sequence>MENTKSIEPPRNKFFIEWIPVEGEFAKAMGYSGPWAVLPFFILPKPDPDPGEGGKRSLWQLQQGLVYGWDKEPQGPMGLDKKFRRKILESLGKQKGGLNLVQVVVEVNGYILDRVGLDQGLACVINGLEICNSPDYDRIFIYTAITYLPQLGEVMARHALEAIIHAAYFIKSEDVGQAVQEITLAAEAAALAVLGDKDALSVFCDGRLQAFKFTTPALAAFTADISVRPNPPLPETFIHLSTLMREALPTSR</sequence>
<accession>A0A1G2QQ32</accession>
<protein>
    <submittedName>
        <fullName evidence="1">Uncharacterized protein</fullName>
    </submittedName>
</protein>
<proteinExistence type="predicted"/>
<reference evidence="1 2" key="1">
    <citation type="journal article" date="2016" name="Nat. Commun.">
        <title>Thousands of microbial genomes shed light on interconnected biogeochemical processes in an aquifer system.</title>
        <authorList>
            <person name="Anantharaman K."/>
            <person name="Brown C.T."/>
            <person name="Hug L.A."/>
            <person name="Sharon I."/>
            <person name="Castelle C.J."/>
            <person name="Probst A.J."/>
            <person name="Thomas B.C."/>
            <person name="Singh A."/>
            <person name="Wilkins M.J."/>
            <person name="Karaoz U."/>
            <person name="Brodie E.L."/>
            <person name="Williams K.H."/>
            <person name="Hubbard S.S."/>
            <person name="Banfield J.F."/>
        </authorList>
    </citation>
    <scope>NUCLEOTIDE SEQUENCE [LARGE SCALE GENOMIC DNA]</scope>
</reference>